<evidence type="ECO:0000313" key="9">
    <source>
        <dbReference type="EMBL" id="ORV09883.1"/>
    </source>
</evidence>
<evidence type="ECO:0000256" key="8">
    <source>
        <dbReference type="HAMAP-Rule" id="MF_00375"/>
    </source>
</evidence>
<keyword evidence="5 8" id="KW-0663">Pyridoxal phosphate</keyword>
<dbReference type="GO" id="GO:0030170">
    <property type="term" value="F:pyridoxal phosphate binding"/>
    <property type="evidence" value="ECO:0007669"/>
    <property type="project" value="InterPro"/>
</dbReference>
<evidence type="ECO:0000313" key="11">
    <source>
        <dbReference type="Proteomes" id="UP000193907"/>
    </source>
</evidence>
<evidence type="ECO:0000256" key="2">
    <source>
        <dbReference type="ARBA" id="ARBA00001933"/>
    </source>
</evidence>
<sequence>MYSTETSAKLFDDACAVIPGGVNSPVRAFKAVGGTPRFITEASGYWLTDADGNRYVDLVCSWGPMILGHAHPAVVDAVQQAAAFGVSFGAPTPAETELAAEIVDRVAPVDRIRLVNSGTEATMSAVRLARGYTGRAKIVKFSGCYHGHVDALLADAGSGVATLGLPSSPGVTGATAADTIVLPYNDIDAVGEAFARFGDQIAAVITEASPGNMGVVPQVPGYNAALRTITAEHGALLIVDEVMTGFRVSRSGWYGIDPVDADLFTFGKVMSGGLPAAAFGGRTEVMERLAPLGPVYQAGTLSGNPVAVAAGLATLRAADDAVYAALDANADRLAGLLSEALKEAGVPHQIPRAGNMLSVFFADEPVTDFATARASDTWRYPPFFHVLLDAGVYPPCSAFEAWFVSAALDDAAFDRIAGALPAAAAAAKEAKEPKPRC</sequence>
<protein>
    <recommendedName>
        <fullName evidence="8">Glutamate-1-semialdehyde 2,1-aminomutase</fullName>
        <shortName evidence="8">GSA</shortName>
        <ecNumber evidence="8">5.4.3.8</ecNumber>
    </recommendedName>
    <alternativeName>
        <fullName evidence="8">Glutamate-1-semialdehyde aminotransferase</fullName>
        <shortName evidence="8">GSA-AT</shortName>
    </alternativeName>
</protein>
<dbReference type="GO" id="GO:0008483">
    <property type="term" value="F:transaminase activity"/>
    <property type="evidence" value="ECO:0007669"/>
    <property type="project" value="UniProtKB-KW"/>
</dbReference>
<dbReference type="PROSITE" id="PS00600">
    <property type="entry name" value="AA_TRANSFER_CLASS_3"/>
    <property type="match status" value="1"/>
</dbReference>
<keyword evidence="6 8" id="KW-0413">Isomerase</keyword>
<dbReference type="GO" id="GO:0006782">
    <property type="term" value="P:protoporphyrinogen IX biosynthetic process"/>
    <property type="evidence" value="ECO:0007669"/>
    <property type="project" value="UniProtKB-UniRule"/>
</dbReference>
<reference evidence="10 12" key="2">
    <citation type="journal article" date="2017" name="Infect. Genet. Evol.">
        <title>The new phylogeny of the genus Mycobacterium: The old and the news.</title>
        <authorList>
            <person name="Tortoli E."/>
            <person name="Fedrizzi T."/>
            <person name="Meehan C.J."/>
            <person name="Trovato A."/>
            <person name="Grottola A."/>
            <person name="Giacobazzi E."/>
            <person name="Serpini G.F."/>
            <person name="Tagliazucchi S."/>
            <person name="Fabio A."/>
            <person name="Bettua C."/>
            <person name="Bertorelli R."/>
            <person name="Frascaro F."/>
            <person name="De Sanctis V."/>
            <person name="Pecorari M."/>
            <person name="Jousson O."/>
            <person name="Segata N."/>
            <person name="Cirillo D.M."/>
        </authorList>
    </citation>
    <scope>NUCLEOTIDE SEQUENCE [LARGE SCALE GENOMIC DNA]</scope>
    <source>
        <strain evidence="10 12">NCTC 12882</strain>
    </source>
</reference>
<dbReference type="PANTHER" id="PTHR43713:SF3">
    <property type="entry name" value="GLUTAMATE-1-SEMIALDEHYDE 2,1-AMINOMUTASE 1, CHLOROPLASTIC-RELATED"/>
    <property type="match status" value="1"/>
</dbReference>
<dbReference type="GO" id="GO:0005737">
    <property type="term" value="C:cytoplasm"/>
    <property type="evidence" value="ECO:0007669"/>
    <property type="project" value="UniProtKB-SubCell"/>
</dbReference>
<organism evidence="9 11">
    <name type="scientific">Mycobacterium celatum</name>
    <dbReference type="NCBI Taxonomy" id="28045"/>
    <lineage>
        <taxon>Bacteria</taxon>
        <taxon>Bacillati</taxon>
        <taxon>Actinomycetota</taxon>
        <taxon>Actinomycetes</taxon>
        <taxon>Mycobacteriales</taxon>
        <taxon>Mycobacteriaceae</taxon>
        <taxon>Mycobacterium</taxon>
    </lineage>
</organism>
<dbReference type="Pfam" id="PF00202">
    <property type="entry name" value="Aminotran_3"/>
    <property type="match status" value="1"/>
</dbReference>
<comment type="caution">
    <text evidence="9">The sequence shown here is derived from an EMBL/GenBank/DDBJ whole genome shotgun (WGS) entry which is preliminary data.</text>
</comment>
<dbReference type="EMBL" id="LQOM01000037">
    <property type="protein sequence ID" value="ORV09883.1"/>
    <property type="molecule type" value="Genomic_DNA"/>
</dbReference>
<dbReference type="OrthoDB" id="9801052at2"/>
<evidence type="ECO:0000256" key="4">
    <source>
        <dbReference type="ARBA" id="ARBA00008981"/>
    </source>
</evidence>
<dbReference type="Gene3D" id="3.90.1150.10">
    <property type="entry name" value="Aspartate Aminotransferase, domain 1"/>
    <property type="match status" value="1"/>
</dbReference>
<dbReference type="PANTHER" id="PTHR43713">
    <property type="entry name" value="GLUTAMATE-1-SEMIALDEHYDE 2,1-AMINOMUTASE"/>
    <property type="match status" value="1"/>
</dbReference>
<evidence type="ECO:0000313" key="10">
    <source>
        <dbReference type="EMBL" id="PIB79694.1"/>
    </source>
</evidence>
<dbReference type="RefSeq" id="WP_062538867.1">
    <property type="nucleotide sequence ID" value="NZ_BBUN01000063.1"/>
</dbReference>
<dbReference type="HAMAP" id="MF_00375">
    <property type="entry name" value="HemL_aminotrans_3"/>
    <property type="match status" value="1"/>
</dbReference>
<comment type="catalytic activity">
    <reaction evidence="1 8">
        <text>(S)-4-amino-5-oxopentanoate = 5-aminolevulinate</text>
        <dbReference type="Rhea" id="RHEA:14265"/>
        <dbReference type="ChEBI" id="CHEBI:57501"/>
        <dbReference type="ChEBI" id="CHEBI:356416"/>
        <dbReference type="EC" id="5.4.3.8"/>
    </reaction>
</comment>
<dbReference type="InterPro" id="IPR049704">
    <property type="entry name" value="Aminotrans_3_PPA_site"/>
</dbReference>
<dbReference type="FunFam" id="3.40.640.10:FF:000021">
    <property type="entry name" value="Glutamate-1-semialdehyde 2,1-aminomutase"/>
    <property type="match status" value="1"/>
</dbReference>
<name>A0A1X1RMN9_MYCCE</name>
<keyword evidence="9" id="KW-0808">Transferase</keyword>
<evidence type="ECO:0000256" key="7">
    <source>
        <dbReference type="ARBA" id="ARBA00023244"/>
    </source>
</evidence>
<keyword evidence="7 8" id="KW-0627">Porphyrin biosynthesis</keyword>
<dbReference type="InterPro" id="IPR015422">
    <property type="entry name" value="PyrdxlP-dep_Trfase_small"/>
</dbReference>
<dbReference type="STRING" id="28045.AWB95_16795"/>
<dbReference type="UniPathway" id="UPA00251">
    <property type="reaction ID" value="UER00317"/>
</dbReference>
<keyword evidence="8" id="KW-0963">Cytoplasm</keyword>
<gene>
    <name evidence="8 10" type="primary">hemL</name>
    <name evidence="9" type="ORF">AWB95_16795</name>
    <name evidence="10" type="ORF">CQY23_07210</name>
</gene>
<evidence type="ECO:0000256" key="5">
    <source>
        <dbReference type="ARBA" id="ARBA00022898"/>
    </source>
</evidence>
<dbReference type="EMBL" id="PDKV01000006">
    <property type="protein sequence ID" value="PIB79694.1"/>
    <property type="molecule type" value="Genomic_DNA"/>
</dbReference>
<proteinExistence type="inferred from homology"/>
<reference evidence="9 11" key="1">
    <citation type="submission" date="2016-01" db="EMBL/GenBank/DDBJ databases">
        <title>The new phylogeny of the genus Mycobacterium.</title>
        <authorList>
            <person name="Tarcisio F."/>
            <person name="Conor M."/>
            <person name="Antonella G."/>
            <person name="Elisabetta G."/>
            <person name="Giulia F.S."/>
            <person name="Sara T."/>
            <person name="Anna F."/>
            <person name="Clotilde B."/>
            <person name="Roberto B."/>
            <person name="Veronica D.S."/>
            <person name="Fabio R."/>
            <person name="Monica P."/>
            <person name="Olivier J."/>
            <person name="Enrico T."/>
            <person name="Nicola S."/>
        </authorList>
    </citation>
    <scope>NUCLEOTIDE SEQUENCE [LARGE SCALE GENOMIC DNA]</scope>
    <source>
        <strain evidence="9 11">DSM 44243</strain>
    </source>
</reference>
<dbReference type="InterPro" id="IPR015424">
    <property type="entry name" value="PyrdxlP-dep_Trfase"/>
</dbReference>
<evidence type="ECO:0000313" key="12">
    <source>
        <dbReference type="Proteomes" id="UP000230971"/>
    </source>
</evidence>
<dbReference type="EC" id="5.4.3.8" evidence="8"/>
<dbReference type="AlphaFoldDB" id="A0A1X1RMN9"/>
<dbReference type="SUPFAM" id="SSF53383">
    <property type="entry name" value="PLP-dependent transferases"/>
    <property type="match status" value="1"/>
</dbReference>
<dbReference type="Proteomes" id="UP000230971">
    <property type="component" value="Unassembled WGS sequence"/>
</dbReference>
<dbReference type="NCBIfam" id="TIGR00713">
    <property type="entry name" value="hemL"/>
    <property type="match status" value="1"/>
</dbReference>
<dbReference type="InterPro" id="IPR005814">
    <property type="entry name" value="Aminotrans_3"/>
</dbReference>
<comment type="pathway">
    <text evidence="3">Porphyrin-containing compound metabolism; protoporphyrin-IX biosynthesis; 5-aminolevulinate from L-glutamyl-tRNA(Glu): step 2/2.</text>
</comment>
<dbReference type="InterPro" id="IPR004639">
    <property type="entry name" value="4pyrrol_synth_GluAld_NH2Trfase"/>
</dbReference>
<dbReference type="Gene3D" id="3.40.640.10">
    <property type="entry name" value="Type I PLP-dependent aspartate aminotransferase-like (Major domain)"/>
    <property type="match status" value="1"/>
</dbReference>
<comment type="cofactor">
    <cofactor evidence="2 8">
        <name>pyridoxal 5'-phosphate</name>
        <dbReference type="ChEBI" id="CHEBI:597326"/>
    </cofactor>
</comment>
<dbReference type="Proteomes" id="UP000193907">
    <property type="component" value="Unassembled WGS sequence"/>
</dbReference>
<feature type="modified residue" description="N6-(pyridoxal phosphate)lysine" evidence="8">
    <location>
        <position position="268"/>
    </location>
</feature>
<keyword evidence="9" id="KW-0032">Aminotransferase</keyword>
<comment type="similarity">
    <text evidence="4 8">Belongs to the class-III pyridoxal-phosphate-dependent aminotransferase family. HemL subfamily.</text>
</comment>
<comment type="subcellular location">
    <subcellularLocation>
        <location evidence="8">Cytoplasm</location>
    </subcellularLocation>
</comment>
<comment type="subunit">
    <text evidence="8">Homodimer.</text>
</comment>
<dbReference type="CDD" id="cd00610">
    <property type="entry name" value="OAT_like"/>
    <property type="match status" value="1"/>
</dbReference>
<evidence type="ECO:0000256" key="3">
    <source>
        <dbReference type="ARBA" id="ARBA00004819"/>
    </source>
</evidence>
<dbReference type="InterPro" id="IPR015421">
    <property type="entry name" value="PyrdxlP-dep_Trfase_major"/>
</dbReference>
<accession>A0A1X1RMN9</accession>
<keyword evidence="11" id="KW-1185">Reference proteome</keyword>
<evidence type="ECO:0000256" key="6">
    <source>
        <dbReference type="ARBA" id="ARBA00023235"/>
    </source>
</evidence>
<dbReference type="GO" id="GO:0042286">
    <property type="term" value="F:glutamate-1-semialdehyde 2,1-aminomutase activity"/>
    <property type="evidence" value="ECO:0007669"/>
    <property type="project" value="UniProtKB-UniRule"/>
</dbReference>
<dbReference type="NCBIfam" id="NF000818">
    <property type="entry name" value="PRK00062.1"/>
    <property type="match status" value="1"/>
</dbReference>
<evidence type="ECO:0000256" key="1">
    <source>
        <dbReference type="ARBA" id="ARBA00001579"/>
    </source>
</evidence>